<feature type="chain" id="PRO_5013303242" description="Porin" evidence="1">
    <location>
        <begin position="26"/>
        <end position="250"/>
    </location>
</feature>
<dbReference type="AlphaFoldDB" id="A0A239FWN9"/>
<keyword evidence="3" id="KW-1185">Reference proteome</keyword>
<reference evidence="3" key="1">
    <citation type="submission" date="2017-06" db="EMBL/GenBank/DDBJ databases">
        <authorList>
            <person name="Varghese N."/>
            <person name="Submissions S."/>
        </authorList>
    </citation>
    <scope>NUCLEOTIDE SEQUENCE [LARGE SCALE GENOMIC DNA]</scope>
    <source>
        <strain evidence="3">LNB2</strain>
    </source>
</reference>
<dbReference type="Pfam" id="PF09694">
    <property type="entry name" value="Gcw_chp"/>
    <property type="match status" value="1"/>
</dbReference>
<dbReference type="RefSeq" id="WP_245842827.1">
    <property type="nucleotide sequence ID" value="NZ_FZOS01000010.1"/>
</dbReference>
<gene>
    <name evidence="2" type="ORF">SAMN06295912_11050</name>
</gene>
<dbReference type="InterPro" id="IPR010239">
    <property type="entry name" value="CHP02001"/>
</dbReference>
<protein>
    <recommendedName>
        <fullName evidence="4">Porin</fullName>
    </recommendedName>
</protein>
<dbReference type="EMBL" id="FZOS01000010">
    <property type="protein sequence ID" value="SNS60632.1"/>
    <property type="molecule type" value="Genomic_DNA"/>
</dbReference>
<accession>A0A239FWN9</accession>
<dbReference type="Proteomes" id="UP000198281">
    <property type="component" value="Unassembled WGS sequence"/>
</dbReference>
<evidence type="ECO:0000313" key="2">
    <source>
        <dbReference type="EMBL" id="SNS60632.1"/>
    </source>
</evidence>
<evidence type="ECO:0000256" key="1">
    <source>
        <dbReference type="SAM" id="SignalP"/>
    </source>
</evidence>
<proteinExistence type="predicted"/>
<feature type="signal peptide" evidence="1">
    <location>
        <begin position="1"/>
        <end position="25"/>
    </location>
</feature>
<name>A0A239FWN9_9SPHN</name>
<evidence type="ECO:0008006" key="4">
    <source>
        <dbReference type="Google" id="ProtNLM"/>
    </source>
</evidence>
<keyword evidence="1" id="KW-0732">Signal</keyword>
<organism evidence="2 3">
    <name type="scientific">Edaphosphingomonas laterariae</name>
    <dbReference type="NCBI Taxonomy" id="861865"/>
    <lineage>
        <taxon>Bacteria</taxon>
        <taxon>Pseudomonadati</taxon>
        <taxon>Pseudomonadota</taxon>
        <taxon>Alphaproteobacteria</taxon>
        <taxon>Sphingomonadales</taxon>
        <taxon>Rhizorhabdaceae</taxon>
        <taxon>Edaphosphingomonas</taxon>
    </lineage>
</organism>
<evidence type="ECO:0000313" key="3">
    <source>
        <dbReference type="Proteomes" id="UP000198281"/>
    </source>
</evidence>
<sequence length="250" mass="25626">MSTLPRVGGLAVAIALIATAVPVQARPLAGTEISIEATTDLRRRGISWSDGKAALAANAYVPVAEGLEAGLGVASLRGSPRHDGADAVIDLDLGYRHISGPWSFGMRVAGHVFPGESGLGYAEAGAWAGLLIGPAQIDLSASYAPSQDAIGGDNLYLAARATVAVPGTPLTLVAGAGRSSGSVDDPVRAARLRPDGRYHDYHLGVDHVRGPLTLGVRYSDTTINADGDRGGDADARHAGSRLIARAAFTF</sequence>